<evidence type="ECO:0000259" key="10">
    <source>
        <dbReference type="Pfam" id="PF21082"/>
    </source>
</evidence>
<dbReference type="Pfam" id="PF21082">
    <property type="entry name" value="MS_channel_3rd"/>
    <property type="match status" value="1"/>
</dbReference>
<dbReference type="SUPFAM" id="SSF82689">
    <property type="entry name" value="Mechanosensitive channel protein MscS (YggB), C-terminal domain"/>
    <property type="match status" value="1"/>
</dbReference>
<dbReference type="SUPFAM" id="SSF82861">
    <property type="entry name" value="Mechanosensitive channel protein MscS (YggB), transmembrane region"/>
    <property type="match status" value="1"/>
</dbReference>
<gene>
    <name evidence="11" type="ORF">CNQ84_07755</name>
</gene>
<comment type="caution">
    <text evidence="11">The sequence shown here is derived from an EMBL/GenBank/DDBJ whole genome shotgun (WGS) entry which is preliminary data.</text>
</comment>
<dbReference type="Proteomes" id="UP000242313">
    <property type="component" value="Unassembled WGS sequence"/>
</dbReference>
<feature type="transmembrane region" description="Helical" evidence="7">
    <location>
        <begin position="121"/>
        <end position="140"/>
    </location>
</feature>
<dbReference type="PROSITE" id="PS01246">
    <property type="entry name" value="UPF0003"/>
    <property type="match status" value="1"/>
</dbReference>
<dbReference type="SUPFAM" id="SSF50182">
    <property type="entry name" value="Sm-like ribonucleoproteins"/>
    <property type="match status" value="1"/>
</dbReference>
<comment type="caution">
    <text evidence="7">Lacks conserved residue(s) required for the propagation of feature annotation.</text>
</comment>
<feature type="region of interest" description="Disordered" evidence="8">
    <location>
        <begin position="315"/>
        <end position="366"/>
    </location>
</feature>
<evidence type="ECO:0000256" key="3">
    <source>
        <dbReference type="ARBA" id="ARBA00022475"/>
    </source>
</evidence>
<dbReference type="PANTHER" id="PTHR30221">
    <property type="entry name" value="SMALL-CONDUCTANCE MECHANOSENSITIVE CHANNEL"/>
    <property type="match status" value="1"/>
</dbReference>
<dbReference type="Gene3D" id="2.30.30.60">
    <property type="match status" value="1"/>
</dbReference>
<feature type="domain" description="Mechanosensitive ion channel MscS C-terminal" evidence="10">
    <location>
        <begin position="217"/>
        <end position="297"/>
    </location>
</feature>
<feature type="domain" description="Mechanosensitive ion channel MscS" evidence="9">
    <location>
        <begin position="142"/>
        <end position="209"/>
    </location>
</feature>
<keyword evidence="6 7" id="KW-0472">Membrane</keyword>
<keyword evidence="7" id="KW-0406">Ion transport</keyword>
<name>A0A2A3MK35_9PSED</name>
<evidence type="ECO:0000256" key="7">
    <source>
        <dbReference type="RuleBase" id="RU369025"/>
    </source>
</evidence>
<keyword evidence="7" id="KW-0407">Ion channel</keyword>
<evidence type="ECO:0000313" key="12">
    <source>
        <dbReference type="Proteomes" id="UP000242313"/>
    </source>
</evidence>
<dbReference type="InterPro" id="IPR006685">
    <property type="entry name" value="MscS_channel_2nd"/>
</dbReference>
<dbReference type="EMBL" id="NTMR01000009">
    <property type="protein sequence ID" value="PBK05025.1"/>
    <property type="molecule type" value="Genomic_DNA"/>
</dbReference>
<comment type="similarity">
    <text evidence="2 7">Belongs to the MscS (TC 1.A.23) family.</text>
</comment>
<dbReference type="InterPro" id="IPR049278">
    <property type="entry name" value="MS_channel_C"/>
</dbReference>
<dbReference type="InterPro" id="IPR023408">
    <property type="entry name" value="MscS_beta-dom_sf"/>
</dbReference>
<keyword evidence="5 7" id="KW-1133">Transmembrane helix</keyword>
<keyword evidence="7" id="KW-0997">Cell inner membrane</keyword>
<dbReference type="GO" id="GO:0005886">
    <property type="term" value="C:plasma membrane"/>
    <property type="evidence" value="ECO:0007669"/>
    <property type="project" value="UniProtKB-SubCell"/>
</dbReference>
<keyword evidence="4 7" id="KW-0812">Transmembrane</keyword>
<dbReference type="AlphaFoldDB" id="A0A2A3MK35"/>
<dbReference type="InterPro" id="IPR010920">
    <property type="entry name" value="LSM_dom_sf"/>
</dbReference>
<evidence type="ECO:0000256" key="5">
    <source>
        <dbReference type="ARBA" id="ARBA00022989"/>
    </source>
</evidence>
<feature type="transmembrane region" description="Helical" evidence="7">
    <location>
        <begin position="49"/>
        <end position="77"/>
    </location>
</feature>
<proteinExistence type="inferred from homology"/>
<protein>
    <recommendedName>
        <fullName evidence="7">Small-conductance mechanosensitive channel</fullName>
    </recommendedName>
</protein>
<evidence type="ECO:0000256" key="1">
    <source>
        <dbReference type="ARBA" id="ARBA00004651"/>
    </source>
</evidence>
<evidence type="ECO:0000256" key="4">
    <source>
        <dbReference type="ARBA" id="ARBA00022692"/>
    </source>
</evidence>
<dbReference type="Gene3D" id="3.30.70.100">
    <property type="match status" value="1"/>
</dbReference>
<accession>A0A2A3MK35</accession>
<dbReference type="InterPro" id="IPR006686">
    <property type="entry name" value="MscS_channel_CS"/>
</dbReference>
<evidence type="ECO:0000259" key="9">
    <source>
        <dbReference type="Pfam" id="PF00924"/>
    </source>
</evidence>
<keyword evidence="12" id="KW-1185">Reference proteome</keyword>
<dbReference type="PANTHER" id="PTHR30221:SF1">
    <property type="entry name" value="SMALL-CONDUCTANCE MECHANOSENSITIVE CHANNEL"/>
    <property type="match status" value="1"/>
</dbReference>
<evidence type="ECO:0000313" key="11">
    <source>
        <dbReference type="EMBL" id="PBK05025.1"/>
    </source>
</evidence>
<dbReference type="InterPro" id="IPR011014">
    <property type="entry name" value="MscS_channel_TM-2"/>
</dbReference>
<comment type="subcellular location">
    <subcellularLocation>
        <location evidence="7">Cell inner membrane</location>
        <topology evidence="7">Multi-pass membrane protein</topology>
    </subcellularLocation>
    <subcellularLocation>
        <location evidence="1">Cell membrane</location>
        <topology evidence="1">Multi-pass membrane protein</topology>
    </subcellularLocation>
</comment>
<dbReference type="Gene3D" id="1.10.287.1260">
    <property type="match status" value="1"/>
</dbReference>
<keyword evidence="7" id="KW-0813">Transport</keyword>
<dbReference type="InterPro" id="IPR011066">
    <property type="entry name" value="MscS_channel_C_sf"/>
</dbReference>
<evidence type="ECO:0000256" key="6">
    <source>
        <dbReference type="ARBA" id="ARBA00023136"/>
    </source>
</evidence>
<evidence type="ECO:0000256" key="8">
    <source>
        <dbReference type="SAM" id="MobiDB-lite"/>
    </source>
</evidence>
<sequence>MCGKVLQKVSALFGCLHYKERGDYGGNMELTETLRFDIDAVSQRLMEELYSLLAALPMLLLALLVIWVGWALGGWLSRRALLERVAQRNPFMRELTRTSVRWAVLLVAVLVALEIMNATALVGAVLGTAGVLGVALGFAFKDTLENYLAGLLMSLRQPFAPRDHVVIDGNEGIVVALTSRATILMTLDGNHLRLPNALVFRSVTLNYTRNPSRRFQFDVGIGVSEDLLAAQKLGADCIRGLDGVLSDPPPRAYIVGLGDSSVQVRFQGWVDQRSHDFGLLKSEAIRQVKGVLEAAGMDLPEPIYRVQMIESAPVSPAAQAQPAKTAPRSVPDTVDTRATADLGPQIEADQQARTEPDLLDPAAPRE</sequence>
<organism evidence="11 12">
    <name type="scientific">Pseudomonas abyssi</name>
    <dbReference type="NCBI Taxonomy" id="170540"/>
    <lineage>
        <taxon>Bacteria</taxon>
        <taxon>Pseudomonadati</taxon>
        <taxon>Pseudomonadota</taxon>
        <taxon>Gammaproteobacteria</taxon>
        <taxon>Pseudomonadales</taxon>
        <taxon>Pseudomonadaceae</taxon>
        <taxon>Pseudomonas</taxon>
    </lineage>
</organism>
<dbReference type="Pfam" id="PF00924">
    <property type="entry name" value="MS_channel_2nd"/>
    <property type="match status" value="1"/>
</dbReference>
<evidence type="ECO:0000256" key="2">
    <source>
        <dbReference type="ARBA" id="ARBA00008017"/>
    </source>
</evidence>
<keyword evidence="3" id="KW-1003">Cell membrane</keyword>
<reference evidence="11 12" key="1">
    <citation type="submission" date="2017-09" db="EMBL/GenBank/DDBJ databases">
        <title>Pseudomonas abyssi sp. nov. isolated from Abyssopelagic Water.</title>
        <authorList>
            <person name="Wei Y."/>
        </authorList>
    </citation>
    <scope>NUCLEOTIDE SEQUENCE [LARGE SCALE GENOMIC DNA]</scope>
    <source>
        <strain evidence="11 12">MT5</strain>
    </source>
</reference>
<dbReference type="InterPro" id="IPR045275">
    <property type="entry name" value="MscS_archaea/bacteria_type"/>
</dbReference>
<comment type="subunit">
    <text evidence="7">Homoheptamer.</text>
</comment>
<dbReference type="GO" id="GO:0008381">
    <property type="term" value="F:mechanosensitive monoatomic ion channel activity"/>
    <property type="evidence" value="ECO:0007669"/>
    <property type="project" value="InterPro"/>
</dbReference>
<comment type="function">
    <text evidence="7">Mechanosensitive channel that participates in the regulation of osmotic pressure changes within the cell, opening in response to stretch forces in the membrane lipid bilayer, without the need for other proteins. Contributes to normal resistance to hypoosmotic shock. Forms an ion channel of 1.0 nanosiemens conductance with a slight preference for anions.</text>
</comment>